<dbReference type="AlphaFoldDB" id="A0AAD7I5S2"/>
<comment type="caution">
    <text evidence="1">The sequence shown here is derived from an EMBL/GenBank/DDBJ whole genome shotgun (WGS) entry which is preliminary data.</text>
</comment>
<dbReference type="EMBL" id="JARJLG010000154">
    <property type="protein sequence ID" value="KAJ7735558.1"/>
    <property type="molecule type" value="Genomic_DNA"/>
</dbReference>
<protein>
    <submittedName>
        <fullName evidence="1">Uncharacterized protein</fullName>
    </submittedName>
</protein>
<name>A0AAD7I5S2_9AGAR</name>
<organism evidence="1 2">
    <name type="scientific">Mycena maculata</name>
    <dbReference type="NCBI Taxonomy" id="230809"/>
    <lineage>
        <taxon>Eukaryota</taxon>
        <taxon>Fungi</taxon>
        <taxon>Dikarya</taxon>
        <taxon>Basidiomycota</taxon>
        <taxon>Agaricomycotina</taxon>
        <taxon>Agaricomycetes</taxon>
        <taxon>Agaricomycetidae</taxon>
        <taxon>Agaricales</taxon>
        <taxon>Marasmiineae</taxon>
        <taxon>Mycenaceae</taxon>
        <taxon>Mycena</taxon>
    </lineage>
</organism>
<proteinExistence type="predicted"/>
<gene>
    <name evidence="1" type="ORF">DFH07DRAFT_843632</name>
</gene>
<accession>A0AAD7I5S2</accession>
<reference evidence="1" key="1">
    <citation type="submission" date="2023-03" db="EMBL/GenBank/DDBJ databases">
        <title>Massive genome expansion in bonnet fungi (Mycena s.s.) driven by repeated elements and novel gene families across ecological guilds.</title>
        <authorList>
            <consortium name="Lawrence Berkeley National Laboratory"/>
            <person name="Harder C.B."/>
            <person name="Miyauchi S."/>
            <person name="Viragh M."/>
            <person name="Kuo A."/>
            <person name="Thoen E."/>
            <person name="Andreopoulos B."/>
            <person name="Lu D."/>
            <person name="Skrede I."/>
            <person name="Drula E."/>
            <person name="Henrissat B."/>
            <person name="Morin E."/>
            <person name="Kohler A."/>
            <person name="Barry K."/>
            <person name="LaButti K."/>
            <person name="Morin E."/>
            <person name="Salamov A."/>
            <person name="Lipzen A."/>
            <person name="Mereny Z."/>
            <person name="Hegedus B."/>
            <person name="Baldrian P."/>
            <person name="Stursova M."/>
            <person name="Weitz H."/>
            <person name="Taylor A."/>
            <person name="Grigoriev I.V."/>
            <person name="Nagy L.G."/>
            <person name="Martin F."/>
            <person name="Kauserud H."/>
        </authorList>
    </citation>
    <scope>NUCLEOTIDE SEQUENCE</scope>
    <source>
        <strain evidence="1">CBHHK188m</strain>
    </source>
</reference>
<evidence type="ECO:0000313" key="1">
    <source>
        <dbReference type="EMBL" id="KAJ7735558.1"/>
    </source>
</evidence>
<evidence type="ECO:0000313" key="2">
    <source>
        <dbReference type="Proteomes" id="UP001215280"/>
    </source>
</evidence>
<sequence>MERRTVKSAVSVGAIWMSGIVWEDSSYTRCAGGTQWTRLSRESRTSVKRRFKSERFRQRFGFHCPQFLPPTVRQGRQRMILSMKVRMNGPDPQLLTPECLTSAEIVSVARRIVHVYRKYGAQHESMVMPQSSSEADMQRTIGFGLQYSECETSEREAANESDETLGELPAHVLDVPDLRGWSLQYGKSCIPVVHRYVALVWII</sequence>
<dbReference type="Proteomes" id="UP001215280">
    <property type="component" value="Unassembled WGS sequence"/>
</dbReference>
<keyword evidence="2" id="KW-1185">Reference proteome</keyword>